<dbReference type="InterPro" id="IPR041058">
    <property type="entry name" value="FucT_N"/>
</dbReference>
<sequence length="347" mass="40038">MQDPKPIRIHFCDFGDMQGIAKAITALLQRHYTITLDSHSPQFLFYSVFGSEHIKYDCVRIFYTGENIAPNFTICDYAIGFDHLHFLDRYLRYPLYLFYEQDVKRASQKHKDIDEKLLASKSRFCNFVVSNGNADPYREQVFYALNAYKRVDSGGRYLNNIGGSVADKFAFQSECRFSLCFENSSTPGYLTEKLIQAAAAQTIPIYWGDTLATKPLFDGGGGINAKAFINAHSFSSLESLIEHIAEIEADKTKQLAILREPLFLDSNHIELFEKQLEQFLLAIFSQPYERSFRRGMACLALFEQKRYKRYMAVLGMGKRLKSLMRFKRVETFVKDKITRVKRALTKP</sequence>
<feature type="domain" description="Fucosyltransferase C-terminal" evidence="4">
    <location>
        <begin position="119"/>
        <end position="253"/>
    </location>
</feature>
<dbReference type="Proteomes" id="UP000323707">
    <property type="component" value="Unassembled WGS sequence"/>
</dbReference>
<dbReference type="PANTHER" id="PTHR11929">
    <property type="entry name" value="ALPHA- 1,3 -FUCOSYLTRANSFERASE"/>
    <property type="match status" value="1"/>
</dbReference>
<feature type="domain" description="Alpha-(1,3)-fucosyltransferase FucT N-terminal" evidence="5">
    <location>
        <begin position="9"/>
        <end position="99"/>
    </location>
</feature>
<organism evidence="6 7">
    <name type="scientific">Helicobacter canis</name>
    <dbReference type="NCBI Taxonomy" id="29419"/>
    <lineage>
        <taxon>Bacteria</taxon>
        <taxon>Pseudomonadati</taxon>
        <taxon>Campylobacterota</taxon>
        <taxon>Epsilonproteobacteria</taxon>
        <taxon>Campylobacterales</taxon>
        <taxon>Helicobacteraceae</taxon>
        <taxon>Helicobacter</taxon>
    </lineage>
</organism>
<evidence type="ECO:0000259" key="5">
    <source>
        <dbReference type="Pfam" id="PF18025"/>
    </source>
</evidence>
<dbReference type="PANTHER" id="PTHR11929:SF194">
    <property type="entry name" value="ALPHA-(1,3)-FUCOSYLTRANSFERASE 10"/>
    <property type="match status" value="1"/>
</dbReference>
<evidence type="ECO:0000313" key="6">
    <source>
        <dbReference type="EMBL" id="KAA8707645.1"/>
    </source>
</evidence>
<gene>
    <name evidence="6" type="ORF">F4V45_07145</name>
</gene>
<accession>A0A5M9QL12</accession>
<dbReference type="RefSeq" id="WP_150337668.1">
    <property type="nucleotide sequence ID" value="NZ_VXKE01000021.1"/>
</dbReference>
<proteinExistence type="inferred from homology"/>
<dbReference type="Pfam" id="PF00852">
    <property type="entry name" value="Glyco_transf_10"/>
    <property type="match status" value="1"/>
</dbReference>
<dbReference type="EMBL" id="VXKE01000021">
    <property type="protein sequence ID" value="KAA8707645.1"/>
    <property type="molecule type" value="Genomic_DNA"/>
</dbReference>
<dbReference type="InterPro" id="IPR038577">
    <property type="entry name" value="GT10-like_C_sf"/>
</dbReference>
<dbReference type="AlphaFoldDB" id="A0A5M9QL12"/>
<evidence type="ECO:0000259" key="4">
    <source>
        <dbReference type="Pfam" id="PF00852"/>
    </source>
</evidence>
<keyword evidence="2" id="KW-0328">Glycosyltransferase</keyword>
<evidence type="ECO:0000256" key="2">
    <source>
        <dbReference type="ARBA" id="ARBA00022676"/>
    </source>
</evidence>
<evidence type="ECO:0000256" key="1">
    <source>
        <dbReference type="ARBA" id="ARBA00008919"/>
    </source>
</evidence>
<comment type="caution">
    <text evidence="6">The sequence shown here is derived from an EMBL/GenBank/DDBJ whole genome shotgun (WGS) entry which is preliminary data.</text>
</comment>
<keyword evidence="3 6" id="KW-0808">Transferase</keyword>
<evidence type="ECO:0000256" key="3">
    <source>
        <dbReference type="ARBA" id="ARBA00022679"/>
    </source>
</evidence>
<dbReference type="GO" id="GO:0008417">
    <property type="term" value="F:fucosyltransferase activity"/>
    <property type="evidence" value="ECO:0007669"/>
    <property type="project" value="InterPro"/>
</dbReference>
<dbReference type="InterPro" id="IPR055270">
    <property type="entry name" value="Glyco_tran_10_C"/>
</dbReference>
<dbReference type="GO" id="GO:0016020">
    <property type="term" value="C:membrane"/>
    <property type="evidence" value="ECO:0007669"/>
    <property type="project" value="InterPro"/>
</dbReference>
<evidence type="ECO:0000313" key="7">
    <source>
        <dbReference type="Proteomes" id="UP000323707"/>
    </source>
</evidence>
<dbReference type="Gene3D" id="3.40.50.11660">
    <property type="entry name" value="Glycosyl transferase family 10, C-terminal domain"/>
    <property type="match status" value="1"/>
</dbReference>
<dbReference type="Pfam" id="PF18025">
    <property type="entry name" value="FucT_N"/>
    <property type="match status" value="1"/>
</dbReference>
<dbReference type="SUPFAM" id="SSF53756">
    <property type="entry name" value="UDP-Glycosyltransferase/glycogen phosphorylase"/>
    <property type="match status" value="1"/>
</dbReference>
<name>A0A5M9QL12_9HELI</name>
<reference evidence="6 7" key="1">
    <citation type="submission" date="2019-09" db="EMBL/GenBank/DDBJ databases">
        <title>Draft genome sequence of various Type strains from the CCUG.</title>
        <authorList>
            <person name="Pineiro-Iglesias B."/>
            <person name="Tunovic T."/>
            <person name="Unosson C."/>
            <person name="Inganas E."/>
            <person name="Ohlen M."/>
            <person name="Cardew S."/>
            <person name="Jensie-Markopoulos S."/>
            <person name="Salva-Serra F."/>
            <person name="Jaen-Luchoro D."/>
            <person name="Karlsson R."/>
            <person name="Svensson-Stadler L."/>
            <person name="Chun J."/>
            <person name="Moore E."/>
        </authorList>
    </citation>
    <scope>NUCLEOTIDE SEQUENCE [LARGE SCALE GENOMIC DNA]</scope>
    <source>
        <strain evidence="6 7">CCUG 32756T</strain>
    </source>
</reference>
<comment type="similarity">
    <text evidence="1">Belongs to the glycosyltransferase 10 family.</text>
</comment>
<dbReference type="InterPro" id="IPR001503">
    <property type="entry name" value="Glyco_trans_10"/>
</dbReference>
<protein>
    <submittedName>
        <fullName evidence="6">Alpha-1,3-fucosyl transferase</fullName>
    </submittedName>
</protein>